<protein>
    <submittedName>
        <fullName evidence="1">Uncharacterized protein</fullName>
    </submittedName>
</protein>
<gene>
    <name evidence="1" type="ORF">B0H16DRAFT_1467166</name>
</gene>
<keyword evidence="2" id="KW-1185">Reference proteome</keyword>
<comment type="caution">
    <text evidence="1">The sequence shown here is derived from an EMBL/GenBank/DDBJ whole genome shotgun (WGS) entry which is preliminary data.</text>
</comment>
<name>A0AAD7MWH9_9AGAR</name>
<dbReference type="EMBL" id="JARKIB010000127">
    <property type="protein sequence ID" value="KAJ7735330.1"/>
    <property type="molecule type" value="Genomic_DNA"/>
</dbReference>
<sequence length="449" mass="49412">MLGSVNLVKTSGSLGVKFKYEAINLLPSMHHVHFTLGNPSSRHLVTGFRLFNFNPLSRLDSASSAIGLDSIPVAVSNCFLRPAITRDLRRTQRLSRPSSNGNILLRPNWDALLKVKTWTRLCIVRAWWIKIFGFAVKFASFERGPRGELWRLCHQRRPIQLYIWAREEDLRKGRRVEPNNTSPQNSIGLPISRNPQLYTNLWFCVRAMRILILRDWVEGAESCGRFFGVSGKVRNGRAQGRLDLACVGTVGKVFGHRMQAQCARFVRGRLRECVRRPRRVVPREAMEERLLNTSTKPPLHLAHPAHADPHDGERDVFAGCEYSAGGEGGAASVTPTGLEGCATPAALAGAFARVRVREGRVDLHCVNAGAATVASAPIFAMSICAGHAPPTDSITPWGRAPFFLADGDNNSERTGAGEQRRRIRGGVMVSEAMGIGMGMEDPAYATGNA</sequence>
<proteinExistence type="predicted"/>
<evidence type="ECO:0000313" key="2">
    <source>
        <dbReference type="Proteomes" id="UP001215598"/>
    </source>
</evidence>
<dbReference type="AlphaFoldDB" id="A0AAD7MWH9"/>
<dbReference type="Proteomes" id="UP001215598">
    <property type="component" value="Unassembled WGS sequence"/>
</dbReference>
<reference evidence="1" key="1">
    <citation type="submission" date="2023-03" db="EMBL/GenBank/DDBJ databases">
        <title>Massive genome expansion in bonnet fungi (Mycena s.s.) driven by repeated elements and novel gene families across ecological guilds.</title>
        <authorList>
            <consortium name="Lawrence Berkeley National Laboratory"/>
            <person name="Harder C.B."/>
            <person name="Miyauchi S."/>
            <person name="Viragh M."/>
            <person name="Kuo A."/>
            <person name="Thoen E."/>
            <person name="Andreopoulos B."/>
            <person name="Lu D."/>
            <person name="Skrede I."/>
            <person name="Drula E."/>
            <person name="Henrissat B."/>
            <person name="Morin E."/>
            <person name="Kohler A."/>
            <person name="Barry K."/>
            <person name="LaButti K."/>
            <person name="Morin E."/>
            <person name="Salamov A."/>
            <person name="Lipzen A."/>
            <person name="Mereny Z."/>
            <person name="Hegedus B."/>
            <person name="Baldrian P."/>
            <person name="Stursova M."/>
            <person name="Weitz H."/>
            <person name="Taylor A."/>
            <person name="Grigoriev I.V."/>
            <person name="Nagy L.G."/>
            <person name="Martin F."/>
            <person name="Kauserud H."/>
        </authorList>
    </citation>
    <scope>NUCLEOTIDE SEQUENCE</scope>
    <source>
        <strain evidence="1">CBHHK182m</strain>
    </source>
</reference>
<accession>A0AAD7MWH9</accession>
<organism evidence="1 2">
    <name type="scientific">Mycena metata</name>
    <dbReference type="NCBI Taxonomy" id="1033252"/>
    <lineage>
        <taxon>Eukaryota</taxon>
        <taxon>Fungi</taxon>
        <taxon>Dikarya</taxon>
        <taxon>Basidiomycota</taxon>
        <taxon>Agaricomycotina</taxon>
        <taxon>Agaricomycetes</taxon>
        <taxon>Agaricomycetidae</taxon>
        <taxon>Agaricales</taxon>
        <taxon>Marasmiineae</taxon>
        <taxon>Mycenaceae</taxon>
        <taxon>Mycena</taxon>
    </lineage>
</organism>
<evidence type="ECO:0000313" key="1">
    <source>
        <dbReference type="EMBL" id="KAJ7735330.1"/>
    </source>
</evidence>